<accession>A0ABW1HZY8</accession>
<organism evidence="2 3">
    <name type="scientific">Pseudonocardia lutea</name>
    <dbReference type="NCBI Taxonomy" id="2172015"/>
    <lineage>
        <taxon>Bacteria</taxon>
        <taxon>Bacillati</taxon>
        <taxon>Actinomycetota</taxon>
        <taxon>Actinomycetes</taxon>
        <taxon>Pseudonocardiales</taxon>
        <taxon>Pseudonocardiaceae</taxon>
        <taxon>Pseudonocardia</taxon>
    </lineage>
</organism>
<dbReference type="RefSeq" id="WP_379563452.1">
    <property type="nucleotide sequence ID" value="NZ_JBHSQK010000005.1"/>
</dbReference>
<proteinExistence type="predicted"/>
<gene>
    <name evidence="2" type="ORF">ACFQH9_01780</name>
</gene>
<evidence type="ECO:0000313" key="3">
    <source>
        <dbReference type="Proteomes" id="UP001596119"/>
    </source>
</evidence>
<evidence type="ECO:0000313" key="2">
    <source>
        <dbReference type="EMBL" id="MFC5947007.1"/>
    </source>
</evidence>
<evidence type="ECO:0000256" key="1">
    <source>
        <dbReference type="SAM" id="MobiDB-lite"/>
    </source>
</evidence>
<reference evidence="3" key="1">
    <citation type="journal article" date="2019" name="Int. J. Syst. Evol. Microbiol.">
        <title>The Global Catalogue of Microorganisms (GCM) 10K type strain sequencing project: providing services to taxonomists for standard genome sequencing and annotation.</title>
        <authorList>
            <consortium name="The Broad Institute Genomics Platform"/>
            <consortium name="The Broad Institute Genome Sequencing Center for Infectious Disease"/>
            <person name="Wu L."/>
            <person name="Ma J."/>
        </authorList>
    </citation>
    <scope>NUCLEOTIDE SEQUENCE [LARGE SCALE GENOMIC DNA]</scope>
    <source>
        <strain evidence="3">CGMCC 4.7397</strain>
    </source>
</reference>
<dbReference type="EMBL" id="JBHSQK010000005">
    <property type="protein sequence ID" value="MFC5947007.1"/>
    <property type="molecule type" value="Genomic_DNA"/>
</dbReference>
<name>A0ABW1HZY8_9PSEU</name>
<feature type="compositionally biased region" description="Basic residues" evidence="1">
    <location>
        <begin position="95"/>
        <end position="104"/>
    </location>
</feature>
<dbReference type="Proteomes" id="UP001596119">
    <property type="component" value="Unassembled WGS sequence"/>
</dbReference>
<protein>
    <submittedName>
        <fullName evidence="2">Uncharacterized protein</fullName>
    </submittedName>
</protein>
<feature type="region of interest" description="Disordered" evidence="1">
    <location>
        <begin position="85"/>
        <end position="114"/>
    </location>
</feature>
<keyword evidence="3" id="KW-1185">Reference proteome</keyword>
<sequence length="131" mass="14411">MCVVYAPTTRVADRRPLDEELSGAEVPVTTPFRPVYLDRARQEPAPEDRPWRTMPRNAMTIHYSGMTIEAQRRIAAGVAEILGAHLAGDPPPGGLRRRRARRPRGSGQPPSIHTVLALTKVRGPNCASSRP</sequence>
<dbReference type="Gene3D" id="3.40.50.720">
    <property type="entry name" value="NAD(P)-binding Rossmann-like Domain"/>
    <property type="match status" value="2"/>
</dbReference>
<comment type="caution">
    <text evidence="2">The sequence shown here is derived from an EMBL/GenBank/DDBJ whole genome shotgun (WGS) entry which is preliminary data.</text>
</comment>